<reference evidence="2" key="1">
    <citation type="submission" date="2022-01" db="EMBL/GenBank/DDBJ databases">
        <title>Antribacter sp. nov., isolated from Guizhou of China.</title>
        <authorList>
            <person name="Chengliang C."/>
            <person name="Ya Z."/>
        </authorList>
    </citation>
    <scope>NUCLEOTIDE SEQUENCE</scope>
    <source>
        <strain evidence="2">KLBMP 9083</strain>
    </source>
</reference>
<dbReference type="RefSeq" id="WP_236090595.1">
    <property type="nucleotide sequence ID" value="NZ_JAKGSG010000047.1"/>
</dbReference>
<dbReference type="EMBL" id="JAKGSG010000047">
    <property type="protein sequence ID" value="MCF4122782.1"/>
    <property type="molecule type" value="Genomic_DNA"/>
</dbReference>
<gene>
    <name evidence="2" type="ORF">L1785_17515</name>
</gene>
<proteinExistence type="predicted"/>
<dbReference type="InterPro" id="IPR024983">
    <property type="entry name" value="CHAT_dom"/>
</dbReference>
<accession>A0AA41QGM1</accession>
<name>A0AA41QGM1_9MICO</name>
<organism evidence="2 3">
    <name type="scientific">Antribacter soli</name>
    <dbReference type="NCBI Taxonomy" id="2910976"/>
    <lineage>
        <taxon>Bacteria</taxon>
        <taxon>Bacillati</taxon>
        <taxon>Actinomycetota</taxon>
        <taxon>Actinomycetes</taxon>
        <taxon>Micrococcales</taxon>
        <taxon>Promicromonosporaceae</taxon>
        <taxon>Antribacter</taxon>
    </lineage>
</organism>
<keyword evidence="3" id="KW-1185">Reference proteome</keyword>
<dbReference type="Pfam" id="PF12770">
    <property type="entry name" value="CHAT"/>
    <property type="match status" value="1"/>
</dbReference>
<dbReference type="AlphaFoldDB" id="A0AA41QGM1"/>
<evidence type="ECO:0000259" key="1">
    <source>
        <dbReference type="Pfam" id="PF12770"/>
    </source>
</evidence>
<sequence>MTAAAVHGVELQWVDVRAALVTGRPAALFDALERGRAVGAGVGRVTPPEDPEAAALLTEARGLLAKARELPATGDRAAITEREVLTRRARRIQAEVRERSWRHAGEAVGPERAVTAREVTRLLAQRGDGAVVVNFSVVDGHLRAVRLDARGATMIDLGPTADVGERVRRVRADLAITANDLIPAPLRAAAQGSLRRSLQALDDALVVPLRASGDLYVAAREPLISIPWSALPSRAGLRTAVRSYVARGRSHATPSGGRRVLTAAGPGVAQGEAEANAVGAIWLPAAPADEVVPADPGAQARQATVLTGTAATTDAVRKALATHDVVHLATHGRHDADNPLFASIELADGPLFAHELDGLRLPDSVVVLSSCEVGGHTAVLGGEVLGLTSVLLRLGARAVIASVAPLSDALAAEVMPRLHAHLRDTDDPEAALAAALADVSEPVPLVCFGSVEGLAS</sequence>
<evidence type="ECO:0000313" key="3">
    <source>
        <dbReference type="Proteomes" id="UP001165405"/>
    </source>
</evidence>
<protein>
    <submittedName>
        <fullName evidence="2">CHAT domain-containing protein</fullName>
    </submittedName>
</protein>
<comment type="caution">
    <text evidence="2">The sequence shown here is derived from an EMBL/GenBank/DDBJ whole genome shotgun (WGS) entry which is preliminary data.</text>
</comment>
<dbReference type="Proteomes" id="UP001165405">
    <property type="component" value="Unassembled WGS sequence"/>
</dbReference>
<feature type="domain" description="CHAT" evidence="1">
    <location>
        <begin position="196"/>
        <end position="438"/>
    </location>
</feature>
<evidence type="ECO:0000313" key="2">
    <source>
        <dbReference type="EMBL" id="MCF4122782.1"/>
    </source>
</evidence>